<gene>
    <name evidence="1" type="ORF">BU25DRAFT_407514</name>
</gene>
<accession>A0ACB6SCA4</accession>
<dbReference type="EMBL" id="MU006705">
    <property type="protein sequence ID" value="KAF2630944.1"/>
    <property type="molecule type" value="Genomic_DNA"/>
</dbReference>
<sequence>MNKGKFFLTSQEPLLSHAIMGFSPPGSEWTMSLLHLSSMQFGDAGRGPGIQGKMPFALDTSFEGEYRWRKSSQGHQATEPSFFDRAPNLVTPMKT</sequence>
<reference evidence="1" key="1">
    <citation type="journal article" date="2020" name="Stud. Mycol.">
        <title>101 Dothideomycetes genomes: a test case for predicting lifestyles and emergence of pathogens.</title>
        <authorList>
            <person name="Haridas S."/>
            <person name="Albert R."/>
            <person name="Binder M."/>
            <person name="Bloem J."/>
            <person name="Labutti K."/>
            <person name="Salamov A."/>
            <person name="Andreopoulos B."/>
            <person name="Baker S."/>
            <person name="Barry K."/>
            <person name="Bills G."/>
            <person name="Bluhm B."/>
            <person name="Cannon C."/>
            <person name="Castanera R."/>
            <person name="Culley D."/>
            <person name="Daum C."/>
            <person name="Ezra D."/>
            <person name="Gonzalez J."/>
            <person name="Henrissat B."/>
            <person name="Kuo A."/>
            <person name="Liang C."/>
            <person name="Lipzen A."/>
            <person name="Lutzoni F."/>
            <person name="Magnuson J."/>
            <person name="Mondo S."/>
            <person name="Nolan M."/>
            <person name="Ohm R."/>
            <person name="Pangilinan J."/>
            <person name="Park H.-J."/>
            <person name="Ramirez L."/>
            <person name="Alfaro M."/>
            <person name="Sun H."/>
            <person name="Tritt A."/>
            <person name="Yoshinaga Y."/>
            <person name="Zwiers L.-H."/>
            <person name="Turgeon B."/>
            <person name="Goodwin S."/>
            <person name="Spatafora J."/>
            <person name="Crous P."/>
            <person name="Grigoriev I."/>
        </authorList>
    </citation>
    <scope>NUCLEOTIDE SEQUENCE</scope>
    <source>
        <strain evidence="1">CBS 525.71</strain>
    </source>
</reference>
<evidence type="ECO:0000313" key="1">
    <source>
        <dbReference type="EMBL" id="KAF2630944.1"/>
    </source>
</evidence>
<evidence type="ECO:0000313" key="2">
    <source>
        <dbReference type="Proteomes" id="UP000799754"/>
    </source>
</evidence>
<dbReference type="Proteomes" id="UP000799754">
    <property type="component" value="Unassembled WGS sequence"/>
</dbReference>
<proteinExistence type="predicted"/>
<name>A0ACB6SCA4_9PLEO</name>
<protein>
    <submittedName>
        <fullName evidence="1">Uncharacterized protein</fullName>
    </submittedName>
</protein>
<keyword evidence="2" id="KW-1185">Reference proteome</keyword>
<organism evidence="1 2">
    <name type="scientific">Macroventuria anomochaeta</name>
    <dbReference type="NCBI Taxonomy" id="301207"/>
    <lineage>
        <taxon>Eukaryota</taxon>
        <taxon>Fungi</taxon>
        <taxon>Dikarya</taxon>
        <taxon>Ascomycota</taxon>
        <taxon>Pezizomycotina</taxon>
        <taxon>Dothideomycetes</taxon>
        <taxon>Pleosporomycetidae</taxon>
        <taxon>Pleosporales</taxon>
        <taxon>Pleosporineae</taxon>
        <taxon>Didymellaceae</taxon>
        <taxon>Macroventuria</taxon>
    </lineage>
</organism>
<comment type="caution">
    <text evidence="1">The sequence shown here is derived from an EMBL/GenBank/DDBJ whole genome shotgun (WGS) entry which is preliminary data.</text>
</comment>